<dbReference type="EMBL" id="KF900839">
    <property type="protein sequence ID" value="AIF08693.1"/>
    <property type="molecule type" value="Genomic_DNA"/>
</dbReference>
<reference evidence="1" key="1">
    <citation type="journal article" date="2014" name="Genome Biol. Evol.">
        <title>Pangenome evidence for extensive interdomain horizontal transfer affecting lineage core and shell genes in uncultured planktonic thaumarchaeota and euryarchaeota.</title>
        <authorList>
            <person name="Deschamps P."/>
            <person name="Zivanovic Y."/>
            <person name="Moreira D."/>
            <person name="Rodriguez-Valera F."/>
            <person name="Lopez-Garcia P."/>
        </authorList>
    </citation>
    <scope>NUCLEOTIDE SEQUENCE</scope>
</reference>
<evidence type="ECO:0000313" key="1">
    <source>
        <dbReference type="EMBL" id="AIF08693.1"/>
    </source>
</evidence>
<proteinExistence type="predicted"/>
<dbReference type="AlphaFoldDB" id="A0A075H424"/>
<name>A0A075H424_9EURY</name>
<sequence>MVTSPSPTLARNTSPKGLDGHFTVRLRAICRLESPMAVTLGVRGQQLTWKILTRLHSTAVTSSMSL</sequence>
<accession>A0A075H424</accession>
<organism evidence="1">
    <name type="scientific">uncultured marine group II/III euryarchaeote KM3_31_G10</name>
    <dbReference type="NCBI Taxonomy" id="1456433"/>
    <lineage>
        <taxon>Archaea</taxon>
        <taxon>Methanobacteriati</taxon>
        <taxon>Methanobacteriota</taxon>
        <taxon>environmental samples</taxon>
    </lineage>
</organism>
<protein>
    <submittedName>
        <fullName evidence="1">Uncharacterized protein</fullName>
    </submittedName>
</protein>